<comment type="subcellular location">
    <subcellularLocation>
        <location evidence="9 10">Cytoplasm</location>
    </subcellularLocation>
</comment>
<dbReference type="GO" id="GO:0046872">
    <property type="term" value="F:metal ion binding"/>
    <property type="evidence" value="ECO:0007669"/>
    <property type="project" value="UniProtKB-KW"/>
</dbReference>
<comment type="pathway">
    <text evidence="9 10">Porphyrin-containing compound metabolism; protoheme biosynthesis; protoheme from protoporphyrin-IX: step 1/1.</text>
</comment>
<comment type="catalytic activity">
    <reaction evidence="8">
        <text>Fe-coproporphyrin III + 2 H(+) = coproporphyrin III + Fe(2+)</text>
        <dbReference type="Rhea" id="RHEA:49572"/>
        <dbReference type="ChEBI" id="CHEBI:15378"/>
        <dbReference type="ChEBI" id="CHEBI:29033"/>
        <dbReference type="ChEBI" id="CHEBI:68438"/>
        <dbReference type="ChEBI" id="CHEBI:131725"/>
        <dbReference type="EC" id="4.99.1.9"/>
    </reaction>
    <physiologicalReaction direction="right-to-left" evidence="8">
        <dbReference type="Rhea" id="RHEA:49574"/>
    </physiologicalReaction>
</comment>
<evidence type="ECO:0000256" key="2">
    <source>
        <dbReference type="ARBA" id="ARBA00022490"/>
    </source>
</evidence>
<comment type="function">
    <text evidence="9 10">Catalyzes the ferrous insertion into protoporphyrin IX.</text>
</comment>
<keyword evidence="5 9" id="KW-0350">Heme biosynthesis</keyword>
<keyword evidence="6 9" id="KW-0456">Lyase</keyword>
<evidence type="ECO:0000256" key="3">
    <source>
        <dbReference type="ARBA" id="ARBA00022723"/>
    </source>
</evidence>
<name>A0A2S7XC26_9GAMM</name>
<dbReference type="OrthoDB" id="9809741at2"/>
<dbReference type="GO" id="GO:0004325">
    <property type="term" value="F:ferrochelatase activity"/>
    <property type="evidence" value="ECO:0007669"/>
    <property type="project" value="UniProtKB-UniRule"/>
</dbReference>
<dbReference type="InterPro" id="IPR033644">
    <property type="entry name" value="Ferrochelatase_C"/>
</dbReference>
<dbReference type="Pfam" id="PF00762">
    <property type="entry name" value="Ferrochelatase"/>
    <property type="match status" value="1"/>
</dbReference>
<dbReference type="PANTHER" id="PTHR11108">
    <property type="entry name" value="FERROCHELATASE"/>
    <property type="match status" value="1"/>
</dbReference>
<sequence>MNNKKAGVLLVNLGTPTAPTASAVKTFLSEFLHDKRVVDLNRFIWCPLLHGVILPIRAPKVAKLYQSVWMDDGSPLMVYSQRQVVALQKRLSMPVALGMTYGEPRIKSGIELLEQQGCDEIIILPLYPQYSRTTTAAVFDQIAKQYKSTPVLPNFSFVHNYHDHPLYIKALAESIRLSWEKKGKGDYVLCSYHGIPQRFVDNGDIYALHCERTTELLAQELGLTPEQIGMSYQSRFGREAWLQPYTSETLTELTPKGIKSLDIISPAFSSDCLETLEELSEECKEIFMEAGGQKYTFIPCLNDDALHIEMMADIVSQKISH</sequence>
<evidence type="ECO:0000256" key="1">
    <source>
        <dbReference type="ARBA" id="ARBA00007718"/>
    </source>
</evidence>
<dbReference type="NCBIfam" id="TIGR00109">
    <property type="entry name" value="hemH"/>
    <property type="match status" value="1"/>
</dbReference>
<accession>A0A2S7XC26</accession>
<proteinExistence type="inferred from homology"/>
<reference evidence="11 12" key="1">
    <citation type="submission" date="2016-12" db="EMBL/GenBank/DDBJ databases">
        <title>Diversity of luminous bacteria.</title>
        <authorList>
            <person name="Yoshizawa S."/>
            <person name="Kogure K."/>
        </authorList>
    </citation>
    <scope>NUCLEOTIDE SEQUENCE [LARGE SCALE GENOMIC DNA]</scope>
    <source>
        <strain evidence="11 12">ATCC 33715</strain>
    </source>
</reference>
<comment type="caution">
    <text evidence="11">The sequence shown here is derived from an EMBL/GenBank/DDBJ whole genome shotgun (WGS) entry which is preliminary data.</text>
</comment>
<keyword evidence="2 9" id="KW-0963">Cytoplasm</keyword>
<dbReference type="InterPro" id="IPR019772">
    <property type="entry name" value="Ferrochelatase_AS"/>
</dbReference>
<dbReference type="InterPro" id="IPR033659">
    <property type="entry name" value="Ferrochelatase_N"/>
</dbReference>
<dbReference type="Proteomes" id="UP000239263">
    <property type="component" value="Unassembled WGS sequence"/>
</dbReference>
<comment type="similarity">
    <text evidence="1 9 10">Belongs to the ferrochelatase family.</text>
</comment>
<dbReference type="CDD" id="cd03411">
    <property type="entry name" value="Ferrochelatase_N"/>
    <property type="match status" value="1"/>
</dbReference>
<evidence type="ECO:0000256" key="8">
    <source>
        <dbReference type="ARBA" id="ARBA00024536"/>
    </source>
</evidence>
<keyword evidence="4 9" id="KW-0408">Iron</keyword>
<dbReference type="UniPathway" id="UPA00252">
    <property type="reaction ID" value="UER00325"/>
</dbReference>
<evidence type="ECO:0000313" key="11">
    <source>
        <dbReference type="EMBL" id="PQJ88666.1"/>
    </source>
</evidence>
<dbReference type="EMBL" id="MSCO01000001">
    <property type="protein sequence ID" value="PQJ88666.1"/>
    <property type="molecule type" value="Genomic_DNA"/>
</dbReference>
<dbReference type="PROSITE" id="PS00534">
    <property type="entry name" value="FERROCHELATASE"/>
    <property type="match status" value="1"/>
</dbReference>
<evidence type="ECO:0000256" key="10">
    <source>
        <dbReference type="RuleBase" id="RU000607"/>
    </source>
</evidence>
<dbReference type="AlphaFoldDB" id="A0A2S7XC26"/>
<dbReference type="SUPFAM" id="SSF53800">
    <property type="entry name" value="Chelatase"/>
    <property type="match status" value="1"/>
</dbReference>
<feature type="binding site" evidence="9">
    <location>
        <position position="274"/>
    </location>
    <ligand>
        <name>Fe(2+)</name>
        <dbReference type="ChEBI" id="CHEBI:29033"/>
    </ligand>
</feature>
<evidence type="ECO:0000256" key="6">
    <source>
        <dbReference type="ARBA" id="ARBA00023239"/>
    </source>
</evidence>
<dbReference type="EC" id="4.98.1.1" evidence="9 10"/>
<keyword evidence="7 9" id="KW-0627">Porphyrin biosynthesis</keyword>
<evidence type="ECO:0000313" key="12">
    <source>
        <dbReference type="Proteomes" id="UP000239263"/>
    </source>
</evidence>
<dbReference type="GO" id="GO:0006783">
    <property type="term" value="P:heme biosynthetic process"/>
    <property type="evidence" value="ECO:0007669"/>
    <property type="project" value="UniProtKB-UniRule"/>
</dbReference>
<dbReference type="InterPro" id="IPR001015">
    <property type="entry name" value="Ferrochelatase"/>
</dbReference>
<organism evidence="11 12">
    <name type="scientific">Aliivibrio sifiae</name>
    <dbReference type="NCBI Taxonomy" id="566293"/>
    <lineage>
        <taxon>Bacteria</taxon>
        <taxon>Pseudomonadati</taxon>
        <taxon>Pseudomonadota</taxon>
        <taxon>Gammaproteobacteria</taxon>
        <taxon>Vibrionales</taxon>
        <taxon>Vibrionaceae</taxon>
        <taxon>Aliivibrio</taxon>
    </lineage>
</organism>
<comment type="catalytic activity">
    <reaction evidence="9 10">
        <text>heme b + 2 H(+) = protoporphyrin IX + Fe(2+)</text>
        <dbReference type="Rhea" id="RHEA:22584"/>
        <dbReference type="ChEBI" id="CHEBI:15378"/>
        <dbReference type="ChEBI" id="CHEBI:29033"/>
        <dbReference type="ChEBI" id="CHEBI:57306"/>
        <dbReference type="ChEBI" id="CHEBI:60344"/>
        <dbReference type="EC" id="4.98.1.1"/>
    </reaction>
</comment>
<dbReference type="FunFam" id="3.40.50.1400:FF:000002">
    <property type="entry name" value="Ferrochelatase"/>
    <property type="match status" value="1"/>
</dbReference>
<evidence type="ECO:0000256" key="7">
    <source>
        <dbReference type="ARBA" id="ARBA00023244"/>
    </source>
</evidence>
<dbReference type="PANTHER" id="PTHR11108:SF1">
    <property type="entry name" value="FERROCHELATASE, MITOCHONDRIAL"/>
    <property type="match status" value="1"/>
</dbReference>
<keyword evidence="3 9" id="KW-0479">Metal-binding</keyword>
<evidence type="ECO:0000256" key="4">
    <source>
        <dbReference type="ARBA" id="ARBA00023004"/>
    </source>
</evidence>
<evidence type="ECO:0000256" key="5">
    <source>
        <dbReference type="ARBA" id="ARBA00023133"/>
    </source>
</evidence>
<dbReference type="Gene3D" id="3.40.50.1400">
    <property type="match status" value="2"/>
</dbReference>
<feature type="binding site" evidence="9">
    <location>
        <position position="193"/>
    </location>
    <ligand>
        <name>Fe(2+)</name>
        <dbReference type="ChEBI" id="CHEBI:29033"/>
    </ligand>
</feature>
<dbReference type="HAMAP" id="MF_00323">
    <property type="entry name" value="Ferrochelatase"/>
    <property type="match status" value="1"/>
</dbReference>
<evidence type="ECO:0000256" key="9">
    <source>
        <dbReference type="HAMAP-Rule" id="MF_00323"/>
    </source>
</evidence>
<dbReference type="CDD" id="cd00419">
    <property type="entry name" value="Ferrochelatase_C"/>
    <property type="match status" value="1"/>
</dbReference>
<gene>
    <name evidence="9" type="primary">hemH</name>
    <name evidence="11" type="ORF">BTO22_03340</name>
</gene>
<protein>
    <recommendedName>
        <fullName evidence="9 10">Ferrochelatase</fullName>
        <ecNumber evidence="9 10">4.98.1.1</ecNumber>
    </recommendedName>
    <alternativeName>
        <fullName evidence="9">Heme synthase</fullName>
    </alternativeName>
    <alternativeName>
        <fullName evidence="9">Protoheme ferro-lyase</fullName>
    </alternativeName>
</protein>
<dbReference type="GO" id="GO:0005737">
    <property type="term" value="C:cytoplasm"/>
    <property type="evidence" value="ECO:0007669"/>
    <property type="project" value="UniProtKB-SubCell"/>
</dbReference>
<dbReference type="RefSeq" id="WP_105054267.1">
    <property type="nucleotide sequence ID" value="NZ_CAWNRT010000001.1"/>
</dbReference>